<protein>
    <submittedName>
        <fullName evidence="3">Transcriptional regulator, XRE family</fullName>
    </submittedName>
</protein>
<dbReference type="InterPro" id="IPR001387">
    <property type="entry name" value="Cro/C1-type_HTH"/>
</dbReference>
<dbReference type="InterPro" id="IPR010982">
    <property type="entry name" value="Lambda_DNA-bd_dom_sf"/>
</dbReference>
<dbReference type="Pfam" id="PF19054">
    <property type="entry name" value="DUF5753"/>
    <property type="match status" value="1"/>
</dbReference>
<dbReference type="AlphaFoldDB" id="D3Q231"/>
<dbReference type="SUPFAM" id="SSF47413">
    <property type="entry name" value="lambda repressor-like DNA-binding domains"/>
    <property type="match status" value="1"/>
</dbReference>
<evidence type="ECO:0000256" key="1">
    <source>
        <dbReference type="SAM" id="MobiDB-lite"/>
    </source>
</evidence>
<dbReference type="EMBL" id="CP001778">
    <property type="protein sequence ID" value="ADD41898.1"/>
    <property type="molecule type" value="Genomic_DNA"/>
</dbReference>
<organism evidence="3 4">
    <name type="scientific">Stackebrandtia nassauensis (strain DSM 44728 / CIP 108903 / NRRL B-16338 / NBRC 102104 / LLR-40K-21)</name>
    <dbReference type="NCBI Taxonomy" id="446470"/>
    <lineage>
        <taxon>Bacteria</taxon>
        <taxon>Bacillati</taxon>
        <taxon>Actinomycetota</taxon>
        <taxon>Actinomycetes</taxon>
        <taxon>Glycomycetales</taxon>
        <taxon>Glycomycetaceae</taxon>
        <taxon>Stackebrandtia</taxon>
    </lineage>
</organism>
<dbReference type="eggNOG" id="COG1396">
    <property type="taxonomic scope" value="Bacteria"/>
</dbReference>
<name>D3Q231_STANL</name>
<reference evidence="3 4" key="1">
    <citation type="journal article" date="2009" name="Stand. Genomic Sci.">
        <title>Complete genome sequence of Stackebrandtia nassauensis type strain (LLR-40K-21).</title>
        <authorList>
            <person name="Munk C."/>
            <person name="Lapidus A."/>
            <person name="Copeland A."/>
            <person name="Jando M."/>
            <person name="Mayilraj S."/>
            <person name="Glavina Del Rio T."/>
            <person name="Nolan M."/>
            <person name="Chen F."/>
            <person name="Lucas S."/>
            <person name="Tice H."/>
            <person name="Cheng J.F."/>
            <person name="Han C."/>
            <person name="Detter J.C."/>
            <person name="Bruce D."/>
            <person name="Goodwin L."/>
            <person name="Chain P."/>
            <person name="Pitluck S."/>
            <person name="Goker M."/>
            <person name="Ovchinikova G."/>
            <person name="Pati A."/>
            <person name="Ivanova N."/>
            <person name="Mavromatis K."/>
            <person name="Chen A."/>
            <person name="Palaniappan K."/>
            <person name="Land M."/>
            <person name="Hauser L."/>
            <person name="Chang Y.J."/>
            <person name="Jeffries C.D."/>
            <person name="Bristow J."/>
            <person name="Eisen J.A."/>
            <person name="Markowitz V."/>
            <person name="Hugenholtz P."/>
            <person name="Kyrpides N.C."/>
            <person name="Klenk H.P."/>
        </authorList>
    </citation>
    <scope>NUCLEOTIDE SEQUENCE [LARGE SCALE GENOMIC DNA]</scope>
    <source>
        <strain evidence="4">DSM 44728 / CIP 108903 / NRRL B-16338 / NBRC 102104 / LLR-40K-21</strain>
    </source>
</reference>
<evidence type="ECO:0000313" key="3">
    <source>
        <dbReference type="EMBL" id="ADD41898.1"/>
    </source>
</evidence>
<sequence>MGKYPASPKKDVRRHVAEETGSSPVAAKVSPTVRRRRLGTELRRLRKESNVSVDDVAEAFGVTASTIYRMELGRVGVKTRDIDLFVNVYGITDDKLAGELKQLAKQGSKRGWWAKYSESILPPYATYIGLEADATRLSVYDGLIINGLLQTREYAEATFDFASERNKKYMDSRIKLRMERQLRVTEKRDLQVWNVIDEGAIRRVVGGKTVMKAQLNHLLELAQLPNVTIQVLPFEGGAYPGMLSSFVLMEYGEADAEGKGADGQTDGSEDPDPSYRHPDVVYIEGHTGDVYEEEYVESFRDVFENLRIAALSPTSSLETITQMRDKLG</sequence>
<dbReference type="STRING" id="446470.Snas_2207"/>
<feature type="compositionally biased region" description="Basic and acidic residues" evidence="1">
    <location>
        <begin position="8"/>
        <end position="18"/>
    </location>
</feature>
<evidence type="ECO:0000259" key="2">
    <source>
        <dbReference type="PROSITE" id="PS50943"/>
    </source>
</evidence>
<proteinExistence type="predicted"/>
<feature type="region of interest" description="Disordered" evidence="1">
    <location>
        <begin position="1"/>
        <end position="28"/>
    </location>
</feature>
<dbReference type="KEGG" id="sna:Snas_2207"/>
<dbReference type="HOGENOM" id="CLU_055817_1_1_11"/>
<gene>
    <name evidence="3" type="ordered locus">Snas_2207</name>
</gene>
<dbReference type="Pfam" id="PF13560">
    <property type="entry name" value="HTH_31"/>
    <property type="match status" value="1"/>
</dbReference>
<dbReference type="CDD" id="cd00093">
    <property type="entry name" value="HTH_XRE"/>
    <property type="match status" value="1"/>
</dbReference>
<feature type="region of interest" description="Disordered" evidence="1">
    <location>
        <begin position="257"/>
        <end position="278"/>
    </location>
</feature>
<keyword evidence="4" id="KW-1185">Reference proteome</keyword>
<feature type="domain" description="HTH cro/C1-type" evidence="2">
    <location>
        <begin position="42"/>
        <end position="96"/>
    </location>
</feature>
<evidence type="ECO:0000313" key="4">
    <source>
        <dbReference type="Proteomes" id="UP000000844"/>
    </source>
</evidence>
<dbReference type="PROSITE" id="PS50943">
    <property type="entry name" value="HTH_CROC1"/>
    <property type="match status" value="1"/>
</dbReference>
<dbReference type="InterPro" id="IPR043917">
    <property type="entry name" value="DUF5753"/>
</dbReference>
<dbReference type="Proteomes" id="UP000000844">
    <property type="component" value="Chromosome"/>
</dbReference>
<accession>D3Q231</accession>
<dbReference type="GO" id="GO:0003677">
    <property type="term" value="F:DNA binding"/>
    <property type="evidence" value="ECO:0007669"/>
    <property type="project" value="InterPro"/>
</dbReference>
<dbReference type="Gene3D" id="1.10.260.40">
    <property type="entry name" value="lambda repressor-like DNA-binding domains"/>
    <property type="match status" value="1"/>
</dbReference>
<dbReference type="SMART" id="SM00530">
    <property type="entry name" value="HTH_XRE"/>
    <property type="match status" value="1"/>
</dbReference>